<dbReference type="InParanoid" id="A0LKA1"/>
<dbReference type="SFLD" id="SFLDG01082">
    <property type="entry name" value="B12-binding_domain_containing"/>
    <property type="match status" value="1"/>
</dbReference>
<keyword evidence="2" id="KW-0949">S-adenosyl-L-methionine</keyword>
<accession>A0LKA1</accession>
<dbReference type="Pfam" id="PF04055">
    <property type="entry name" value="Radical_SAM"/>
    <property type="match status" value="1"/>
</dbReference>
<dbReference type="RefSeq" id="WP_011699022.1">
    <property type="nucleotide sequence ID" value="NC_008554.1"/>
</dbReference>
<dbReference type="HOGENOM" id="CLU_021572_5_0_7"/>
<keyword evidence="8" id="KW-1185">Reference proteome</keyword>
<dbReference type="Pfam" id="PF02310">
    <property type="entry name" value="B12-binding"/>
    <property type="match status" value="1"/>
</dbReference>
<evidence type="ECO:0000259" key="6">
    <source>
        <dbReference type="PROSITE" id="PS51918"/>
    </source>
</evidence>
<feature type="domain" description="Radical SAM core" evidence="6">
    <location>
        <begin position="161"/>
        <end position="389"/>
    </location>
</feature>
<evidence type="ECO:0000256" key="1">
    <source>
        <dbReference type="ARBA" id="ARBA00001966"/>
    </source>
</evidence>
<keyword evidence="5" id="KW-0411">Iron-sulfur</keyword>
<keyword evidence="3" id="KW-0479">Metal-binding</keyword>
<name>A0LKA1_SYNFM</name>
<organism evidence="7 8">
    <name type="scientific">Syntrophobacter fumaroxidans (strain DSM 10017 / MPOB)</name>
    <dbReference type="NCBI Taxonomy" id="335543"/>
    <lineage>
        <taxon>Bacteria</taxon>
        <taxon>Pseudomonadati</taxon>
        <taxon>Thermodesulfobacteriota</taxon>
        <taxon>Syntrophobacteria</taxon>
        <taxon>Syntrophobacterales</taxon>
        <taxon>Syntrophobacteraceae</taxon>
        <taxon>Syntrophobacter</taxon>
    </lineage>
</organism>
<dbReference type="InterPro" id="IPR023404">
    <property type="entry name" value="rSAM_horseshoe"/>
</dbReference>
<dbReference type="STRING" id="335543.Sfum_2171"/>
<sequence length="512" mass="58372">MKILFVYPRVSETFWSFRHALRVVRRKAAFPPLGALSVAAMLPASWQMRLVDLNVREMSDAELLWADYVFVSAMLAQRESTRAVVDRCRGLGVKTVGGGPLFSSCRDEFRDLDHLVIGEGEAVVGRLASDLENGVPKPLYEAGSYPSLDNVPIPRWDLIDFKDYASMSIQFSRGCPFDCEFCDIIVLNGRVPRTKPNGQVIAELDALYDRGWRGSVFIVDDNFIGNKQKVKSLLREIIAWQSVKKHRLTFFTEASVNLADDVELMNLMVAAGFNKVFLGLETPSEASLKECGKAQNLRRSLSESVCAIHAHGMAVMGGFIIGFDNDPPDIFQRQVNFIQKNGIVTAMIGLLTALPGTRLYKRLEEEGRLLFKASGNNTDVSGSLNFTPRMDRQTIIDGYKWVMSTIYSPEMYYRRILAFLKNYRPRVEVKLERNDLFTFLRSLYYLGIADLKPSREYYWKLIQEGVSKYHQSFSDMVTMAIYGYHFRRLFWSPKLSLNPGEWNWLKTDDPVE</sequence>
<dbReference type="PROSITE" id="PS51918">
    <property type="entry name" value="RADICAL_SAM"/>
    <property type="match status" value="1"/>
</dbReference>
<evidence type="ECO:0000256" key="2">
    <source>
        <dbReference type="ARBA" id="ARBA00022691"/>
    </source>
</evidence>
<dbReference type="Pfam" id="PF13282">
    <property type="entry name" value="DUF4070"/>
    <property type="match status" value="1"/>
</dbReference>
<evidence type="ECO:0000256" key="3">
    <source>
        <dbReference type="ARBA" id="ARBA00022723"/>
    </source>
</evidence>
<dbReference type="Gene3D" id="3.40.50.280">
    <property type="entry name" value="Cobalamin-binding domain"/>
    <property type="match status" value="1"/>
</dbReference>
<dbReference type="PANTHER" id="PTHR43409:SF3">
    <property type="entry name" value="HYPOTHETICAL METHYLTRANSFERASE"/>
    <property type="match status" value="1"/>
</dbReference>
<dbReference type="PANTHER" id="PTHR43409">
    <property type="entry name" value="ANAEROBIC MAGNESIUM-PROTOPORPHYRIN IX MONOMETHYL ESTER CYCLASE-RELATED"/>
    <property type="match status" value="1"/>
</dbReference>
<dbReference type="SFLD" id="SFLDS00029">
    <property type="entry name" value="Radical_SAM"/>
    <property type="match status" value="1"/>
</dbReference>
<comment type="cofactor">
    <cofactor evidence="1">
        <name>[4Fe-4S] cluster</name>
        <dbReference type="ChEBI" id="CHEBI:49883"/>
    </cofactor>
</comment>
<keyword evidence="4" id="KW-0408">Iron</keyword>
<evidence type="ECO:0000313" key="8">
    <source>
        <dbReference type="Proteomes" id="UP000001784"/>
    </source>
</evidence>
<reference evidence="7 8" key="1">
    <citation type="submission" date="2006-10" db="EMBL/GenBank/DDBJ databases">
        <title>Complete sequence of Syntrophobacter fumaroxidans MPOB.</title>
        <authorList>
            <consortium name="US DOE Joint Genome Institute"/>
            <person name="Copeland A."/>
            <person name="Lucas S."/>
            <person name="Lapidus A."/>
            <person name="Barry K."/>
            <person name="Detter J.C."/>
            <person name="Glavina del Rio T."/>
            <person name="Hammon N."/>
            <person name="Israni S."/>
            <person name="Pitluck S."/>
            <person name="Goltsman E.G."/>
            <person name="Martinez M."/>
            <person name="Schmutz J."/>
            <person name="Larimer F."/>
            <person name="Land M."/>
            <person name="Hauser L."/>
            <person name="Kyrpides N."/>
            <person name="Kim E."/>
            <person name="Boone D.R."/>
            <person name="Brockman F."/>
            <person name="Culley D."/>
            <person name="Ferry J."/>
            <person name="Gunsalus R."/>
            <person name="McInerney M.J."/>
            <person name="Morrison M."/>
            <person name="Plugge C."/>
            <person name="Rohlin L."/>
            <person name="Scholten J."/>
            <person name="Sieber J."/>
            <person name="Stams A.J.M."/>
            <person name="Worm P."/>
            <person name="Henstra A.M."/>
            <person name="Richardson P."/>
        </authorList>
    </citation>
    <scope>NUCLEOTIDE SEQUENCE [LARGE SCALE GENOMIC DNA]</scope>
    <source>
        <strain evidence="8">DSM 10017 / MPOB</strain>
    </source>
</reference>
<dbReference type="KEGG" id="sfu:Sfum_2171"/>
<dbReference type="InterPro" id="IPR034530">
    <property type="entry name" value="HpnP-like"/>
</dbReference>
<dbReference type="AlphaFoldDB" id="A0LKA1"/>
<dbReference type="InterPro" id="IPR058240">
    <property type="entry name" value="rSAM_sf"/>
</dbReference>
<evidence type="ECO:0000256" key="5">
    <source>
        <dbReference type="ARBA" id="ARBA00023014"/>
    </source>
</evidence>
<evidence type="ECO:0000256" key="4">
    <source>
        <dbReference type="ARBA" id="ARBA00023004"/>
    </source>
</evidence>
<dbReference type="GO" id="GO:0046872">
    <property type="term" value="F:metal ion binding"/>
    <property type="evidence" value="ECO:0007669"/>
    <property type="project" value="UniProtKB-KW"/>
</dbReference>
<dbReference type="GO" id="GO:0005829">
    <property type="term" value="C:cytosol"/>
    <property type="evidence" value="ECO:0007669"/>
    <property type="project" value="TreeGrafter"/>
</dbReference>
<dbReference type="GO" id="GO:0051536">
    <property type="term" value="F:iron-sulfur cluster binding"/>
    <property type="evidence" value="ECO:0007669"/>
    <property type="project" value="UniProtKB-KW"/>
</dbReference>
<dbReference type="InterPro" id="IPR051198">
    <property type="entry name" value="BchE-like"/>
</dbReference>
<protein>
    <submittedName>
        <fullName evidence="7">Radical SAM domain protein</fullName>
    </submittedName>
</protein>
<dbReference type="EMBL" id="CP000478">
    <property type="protein sequence ID" value="ABK17853.1"/>
    <property type="molecule type" value="Genomic_DNA"/>
</dbReference>
<evidence type="ECO:0000313" key="7">
    <source>
        <dbReference type="EMBL" id="ABK17853.1"/>
    </source>
</evidence>
<dbReference type="SMART" id="SM00729">
    <property type="entry name" value="Elp3"/>
    <property type="match status" value="1"/>
</dbReference>
<dbReference type="InterPro" id="IPR007197">
    <property type="entry name" value="rSAM"/>
</dbReference>
<gene>
    <name evidence="7" type="ordered locus">Sfum_2171</name>
</gene>
<dbReference type="OrthoDB" id="9762608at2"/>
<dbReference type="SUPFAM" id="SSF102114">
    <property type="entry name" value="Radical SAM enzymes"/>
    <property type="match status" value="1"/>
</dbReference>
<dbReference type="Gene3D" id="3.80.30.20">
    <property type="entry name" value="tm_1862 like domain"/>
    <property type="match status" value="1"/>
</dbReference>
<dbReference type="SFLD" id="SFLDG01123">
    <property type="entry name" value="methyltransferase_(Class_B)"/>
    <property type="match status" value="1"/>
</dbReference>
<dbReference type="GO" id="GO:0003824">
    <property type="term" value="F:catalytic activity"/>
    <property type="evidence" value="ECO:0007669"/>
    <property type="project" value="InterPro"/>
</dbReference>
<dbReference type="InterPro" id="IPR006638">
    <property type="entry name" value="Elp3/MiaA/NifB-like_rSAM"/>
</dbReference>
<dbReference type="GO" id="GO:0031419">
    <property type="term" value="F:cobalamin binding"/>
    <property type="evidence" value="ECO:0007669"/>
    <property type="project" value="InterPro"/>
</dbReference>
<dbReference type="InterPro" id="IPR034466">
    <property type="entry name" value="Methyltransferase_Class_B"/>
</dbReference>
<proteinExistence type="predicted"/>
<dbReference type="SFLD" id="SFLDF00303">
    <property type="entry name" value="hopanoid_C2-methyltransferase"/>
    <property type="match status" value="1"/>
</dbReference>
<dbReference type="InterPro" id="IPR006158">
    <property type="entry name" value="Cobalamin-bd"/>
</dbReference>
<dbReference type="InterPro" id="IPR025274">
    <property type="entry name" value="DUF4070"/>
</dbReference>
<dbReference type="eggNOG" id="COG1032">
    <property type="taxonomic scope" value="Bacteria"/>
</dbReference>
<dbReference type="Proteomes" id="UP000001784">
    <property type="component" value="Chromosome"/>
</dbReference>